<dbReference type="Gene3D" id="3.10.180.10">
    <property type="entry name" value="2,3-Dihydroxybiphenyl 1,2-Dioxygenase, domain 1"/>
    <property type="match status" value="1"/>
</dbReference>
<gene>
    <name evidence="1" type="ORF">I0D00_16975</name>
</gene>
<name>A0ABS5Q4D3_9PSED</name>
<evidence type="ECO:0000313" key="1">
    <source>
        <dbReference type="EMBL" id="MBS7663621.1"/>
    </source>
</evidence>
<sequence>MSEIAKNLIGRKFDQICFVVPDLETAMDMWKKTNGVEVWNVAYDLAKAQTEKEYRGRPGDFQFSCAYGFAGDTLIELARHDGGRSLYQDWVETRGYGPHHIGFRQTSAEEYEQAVHHYEEQGLEKAMAGFFQGPFGNCRWSYWDTREQIGFYTELYYVDGELNERMAALRRGENVSITS</sequence>
<dbReference type="EMBL" id="JADPMV010000002">
    <property type="protein sequence ID" value="MBS7663621.1"/>
    <property type="molecule type" value="Genomic_DNA"/>
</dbReference>
<dbReference type="SUPFAM" id="SSF54593">
    <property type="entry name" value="Glyoxalase/Bleomycin resistance protein/Dihydroxybiphenyl dioxygenase"/>
    <property type="match status" value="1"/>
</dbReference>
<organism evidence="1 2">
    <name type="scientific">Pseudomonas lalucatii</name>
    <dbReference type="NCBI Taxonomy" id="1424203"/>
    <lineage>
        <taxon>Bacteria</taxon>
        <taxon>Pseudomonadati</taxon>
        <taxon>Pseudomonadota</taxon>
        <taxon>Gammaproteobacteria</taxon>
        <taxon>Pseudomonadales</taxon>
        <taxon>Pseudomonadaceae</taxon>
        <taxon>Pseudomonas</taxon>
    </lineage>
</organism>
<comment type="caution">
    <text evidence="1">The sequence shown here is derived from an EMBL/GenBank/DDBJ whole genome shotgun (WGS) entry which is preliminary data.</text>
</comment>
<protein>
    <submittedName>
        <fullName evidence="1">VOC family protein</fullName>
    </submittedName>
</protein>
<evidence type="ECO:0000313" key="2">
    <source>
        <dbReference type="Proteomes" id="UP001196601"/>
    </source>
</evidence>
<dbReference type="RefSeq" id="WP_213641002.1">
    <property type="nucleotide sequence ID" value="NZ_JADPMV010000002.1"/>
</dbReference>
<dbReference type="InterPro" id="IPR029068">
    <property type="entry name" value="Glyas_Bleomycin-R_OHBP_Dase"/>
</dbReference>
<dbReference type="Pfam" id="PF13669">
    <property type="entry name" value="Glyoxalase_4"/>
    <property type="match status" value="1"/>
</dbReference>
<dbReference type="Proteomes" id="UP001196601">
    <property type="component" value="Unassembled WGS sequence"/>
</dbReference>
<reference evidence="1 2" key="1">
    <citation type="journal article" date="2021" name="Syst. Appl. Microbiol.">
        <title>Pseudomonas lalucatii sp. nov. isolated from Vallgornera, a karstic cave in Mallorca, Western Mediterranean.</title>
        <authorList>
            <person name="Busquets A."/>
            <person name="Mulet M."/>
            <person name="Gomila M."/>
            <person name="Garcia-Valdes E."/>
        </authorList>
    </citation>
    <scope>NUCLEOTIDE SEQUENCE [LARGE SCALE GENOMIC DNA]</scope>
    <source>
        <strain evidence="1 2">R1b54</strain>
    </source>
</reference>
<keyword evidence="2" id="KW-1185">Reference proteome</keyword>
<proteinExistence type="predicted"/>
<accession>A0ABS5Q4D3</accession>